<feature type="domain" description="Metallo-beta-lactamase" evidence="2">
    <location>
        <begin position="18"/>
        <end position="210"/>
    </location>
</feature>
<organism evidence="3 4">
    <name type="scientific">Listeria seeligeri</name>
    <dbReference type="NCBI Taxonomy" id="1640"/>
    <lineage>
        <taxon>Bacteria</taxon>
        <taxon>Bacillati</taxon>
        <taxon>Bacillota</taxon>
        <taxon>Bacilli</taxon>
        <taxon>Bacillales</taxon>
        <taxon>Listeriaceae</taxon>
        <taxon>Listeria</taxon>
    </lineage>
</organism>
<keyword evidence="3" id="KW-0378">Hydrolase</keyword>
<dbReference type="CDD" id="cd07716">
    <property type="entry name" value="RNaseZ_short-form-like_MBL-fold"/>
    <property type="match status" value="1"/>
</dbReference>
<keyword evidence="1" id="KW-0862">Zinc</keyword>
<dbReference type="AlphaFoldDB" id="A0A7X0X0N8"/>
<sequence length="243" mass="26942">MKLTVFGHWGGYPVTNEGTSSYLLEEDGFKLLIDIGASAVSIMQNYIDPDDINAAIISHYHPDHVADVGILQHIRLLSQKKEKPSVLPIYGHKEDERGYSYLEMNNVTKAIEYKADDTLEIGPFKVTFLKTVHPVVCYAMRIEAAGKVFVYTADSAYQDSFIHFSKEADLLVADTNFFHDLAGKTKVHMASVEVAKIAKEANVKSLLLSHLPEVGDLEVLKKEAAAIYTGEIALASKGFMKTF</sequence>
<dbReference type="InterPro" id="IPR001279">
    <property type="entry name" value="Metallo-B-lactamas"/>
</dbReference>
<evidence type="ECO:0000313" key="4">
    <source>
        <dbReference type="Proteomes" id="UP000523362"/>
    </source>
</evidence>
<evidence type="ECO:0000313" key="3">
    <source>
        <dbReference type="EMBL" id="MBC1485362.1"/>
    </source>
</evidence>
<dbReference type="SUPFAM" id="SSF56281">
    <property type="entry name" value="Metallo-hydrolase/oxidoreductase"/>
    <property type="match status" value="1"/>
</dbReference>
<protein>
    <submittedName>
        <fullName evidence="3">MBL fold metallo-hydrolase</fullName>
    </submittedName>
</protein>
<comment type="caution">
    <text evidence="3">The sequence shown here is derived from an EMBL/GenBank/DDBJ whole genome shotgun (WGS) entry which is preliminary data.</text>
</comment>
<dbReference type="GO" id="GO:0042781">
    <property type="term" value="F:3'-tRNA processing endoribonuclease activity"/>
    <property type="evidence" value="ECO:0007669"/>
    <property type="project" value="TreeGrafter"/>
</dbReference>
<name>A0A7X0X0N8_LISSE</name>
<gene>
    <name evidence="3" type="ORF">HB897_03825</name>
</gene>
<dbReference type="RefSeq" id="WP_185383348.1">
    <property type="nucleotide sequence ID" value="NZ_JAARRG010000001.1"/>
</dbReference>
<dbReference type="Pfam" id="PF12706">
    <property type="entry name" value="Lactamase_B_2"/>
    <property type="match status" value="1"/>
</dbReference>
<dbReference type="EMBL" id="JAARRG010000001">
    <property type="protein sequence ID" value="MBC1485362.1"/>
    <property type="molecule type" value="Genomic_DNA"/>
</dbReference>
<dbReference type="InterPro" id="IPR036866">
    <property type="entry name" value="RibonucZ/Hydroxyglut_hydro"/>
</dbReference>
<dbReference type="PANTHER" id="PTHR46018:SF4">
    <property type="entry name" value="METALLO-HYDROLASE YHFI-RELATED"/>
    <property type="match status" value="1"/>
</dbReference>
<proteinExistence type="predicted"/>
<evidence type="ECO:0000259" key="2">
    <source>
        <dbReference type="SMART" id="SM00849"/>
    </source>
</evidence>
<accession>A0A7X0X0N8</accession>
<dbReference type="Proteomes" id="UP000523362">
    <property type="component" value="Unassembled WGS sequence"/>
</dbReference>
<dbReference type="Gene3D" id="3.60.15.10">
    <property type="entry name" value="Ribonuclease Z/Hydroxyacylglutathione hydrolase-like"/>
    <property type="match status" value="1"/>
</dbReference>
<evidence type="ECO:0000256" key="1">
    <source>
        <dbReference type="ARBA" id="ARBA00022833"/>
    </source>
</evidence>
<dbReference type="PANTHER" id="PTHR46018">
    <property type="entry name" value="ZINC PHOSPHODIESTERASE ELAC PROTEIN 1"/>
    <property type="match status" value="1"/>
</dbReference>
<dbReference type="SMART" id="SM00849">
    <property type="entry name" value="Lactamase_B"/>
    <property type="match status" value="1"/>
</dbReference>
<reference evidence="3 4" key="1">
    <citation type="submission" date="2020-03" db="EMBL/GenBank/DDBJ databases">
        <title>Soil Listeria distribution.</title>
        <authorList>
            <person name="Liao J."/>
            <person name="Wiedmann M."/>
        </authorList>
    </citation>
    <scope>NUCLEOTIDE SEQUENCE [LARGE SCALE GENOMIC DNA]</scope>
    <source>
        <strain evidence="3 4">FSL L7-1560</strain>
    </source>
</reference>